<dbReference type="Gene3D" id="3.30.565.10">
    <property type="entry name" value="Histidine kinase-like ATPase, C-terminal domain"/>
    <property type="match status" value="1"/>
</dbReference>
<evidence type="ECO:0000259" key="9">
    <source>
        <dbReference type="PROSITE" id="PS50109"/>
    </source>
</evidence>
<name>A0ABS2MPD1_9FIRM</name>
<keyword evidence="12" id="KW-1185">Reference proteome</keyword>
<evidence type="ECO:0000256" key="6">
    <source>
        <dbReference type="ARBA" id="ARBA00022777"/>
    </source>
</evidence>
<comment type="subcellular location">
    <subcellularLocation>
        <location evidence="2">Membrane</location>
    </subcellularLocation>
</comment>
<evidence type="ECO:0000256" key="7">
    <source>
        <dbReference type="ARBA" id="ARBA00023012"/>
    </source>
</evidence>
<reference evidence="11 12" key="1">
    <citation type="submission" date="2021-01" db="EMBL/GenBank/DDBJ databases">
        <title>Genomic Encyclopedia of Type Strains, Phase IV (KMG-IV): sequencing the most valuable type-strain genomes for metagenomic binning, comparative biology and taxonomic classification.</title>
        <authorList>
            <person name="Goeker M."/>
        </authorList>
    </citation>
    <scope>NUCLEOTIDE SEQUENCE [LARGE SCALE GENOMIC DNA]</scope>
    <source>
        <strain evidence="11 12">DSM 24436</strain>
    </source>
</reference>
<dbReference type="SUPFAM" id="SSF47384">
    <property type="entry name" value="Homodimeric domain of signal transducing histidine kinase"/>
    <property type="match status" value="1"/>
</dbReference>
<dbReference type="Proteomes" id="UP000767854">
    <property type="component" value="Unassembled WGS sequence"/>
</dbReference>
<dbReference type="InterPro" id="IPR050351">
    <property type="entry name" value="BphY/WalK/GraS-like"/>
</dbReference>
<dbReference type="InterPro" id="IPR035965">
    <property type="entry name" value="PAS-like_dom_sf"/>
</dbReference>
<sequence>MFKSIRMRFTIIYFMLVFVAMIFAGVFIVRAYEAYNLDIVSTRLDDISKIMQSELTKIETDDLSSVKVLLKETIDRHADIGLREEIYIVDQSTQEILATSTENTGRPVSEVLNTELVVEGLIGKTVERNFELSNEVRTKDKVYPIFYRNDQIGLMYLRYDLNDIYGTLERTRMIIIQSLMLSLILAIVIGFFLSKSITDPINEITQRAGKLAEGDFNQTVEVYSDDEIGTLSQTFNFLTGELKKYVSEISSEKSKLEAIINYMEDGLIAINAEGQIIHCNPKAGALLTLDGDFDEDIIGDLLSIYSSGKLTNGIGSKNITYNRRILKVNFAPFLDESSNKMGVVFVLQDITESEKLENMRREFVANVSHELKTPLTSIKSYTETLLEGGVDDPEMQNTFLGVVNSEADRMSRLVRDLLELSNFDSDTVQLKLNKVDINQLLDQCILKLKATADQKGHVFIKRYHDYQVNANLDGDKIEQLLLNIMSNAIKYSDAKSEIVVDLREGHTETFFDIVITDNGIGIPETDLNRIFERFYRVDKARSRELGGTGLGLSIAKEIVESHGGLIHIDSEYGFGTKVTISLPFDRKNV</sequence>
<dbReference type="PROSITE" id="PS50109">
    <property type="entry name" value="HIS_KIN"/>
    <property type="match status" value="1"/>
</dbReference>
<dbReference type="CDD" id="cd00082">
    <property type="entry name" value="HisKA"/>
    <property type="match status" value="1"/>
</dbReference>
<dbReference type="SMART" id="SM00387">
    <property type="entry name" value="HATPase_c"/>
    <property type="match status" value="1"/>
</dbReference>
<evidence type="ECO:0000256" key="1">
    <source>
        <dbReference type="ARBA" id="ARBA00000085"/>
    </source>
</evidence>
<dbReference type="InterPro" id="IPR004358">
    <property type="entry name" value="Sig_transdc_His_kin-like_C"/>
</dbReference>
<keyword evidence="7" id="KW-0902">Two-component regulatory system</keyword>
<evidence type="ECO:0000313" key="11">
    <source>
        <dbReference type="EMBL" id="MBM7561243.1"/>
    </source>
</evidence>
<evidence type="ECO:0000256" key="3">
    <source>
        <dbReference type="ARBA" id="ARBA00012438"/>
    </source>
</evidence>
<dbReference type="CDD" id="cd06225">
    <property type="entry name" value="HAMP"/>
    <property type="match status" value="1"/>
</dbReference>
<dbReference type="SMART" id="SM00304">
    <property type="entry name" value="HAMP"/>
    <property type="match status" value="1"/>
</dbReference>
<dbReference type="CDD" id="cd00075">
    <property type="entry name" value="HATPase"/>
    <property type="match status" value="1"/>
</dbReference>
<keyword evidence="8" id="KW-0812">Transmembrane</keyword>
<proteinExistence type="predicted"/>
<dbReference type="Pfam" id="PF00672">
    <property type="entry name" value="HAMP"/>
    <property type="match status" value="1"/>
</dbReference>
<feature type="transmembrane region" description="Helical" evidence="8">
    <location>
        <begin position="12"/>
        <end position="32"/>
    </location>
</feature>
<dbReference type="EC" id="2.7.13.3" evidence="3"/>
<gene>
    <name evidence="11" type="ORF">JOC49_000763</name>
</gene>
<keyword evidence="8" id="KW-0472">Membrane</keyword>
<dbReference type="Pfam" id="PF00512">
    <property type="entry name" value="HisKA"/>
    <property type="match status" value="1"/>
</dbReference>
<comment type="caution">
    <text evidence="11">The sequence shown here is derived from an EMBL/GenBank/DDBJ whole genome shotgun (WGS) entry which is preliminary data.</text>
</comment>
<dbReference type="SUPFAM" id="SSF55874">
    <property type="entry name" value="ATPase domain of HSP90 chaperone/DNA topoisomerase II/histidine kinase"/>
    <property type="match status" value="1"/>
</dbReference>
<dbReference type="SUPFAM" id="SSF158472">
    <property type="entry name" value="HAMP domain-like"/>
    <property type="match status" value="1"/>
</dbReference>
<dbReference type="PROSITE" id="PS50885">
    <property type="entry name" value="HAMP"/>
    <property type="match status" value="1"/>
</dbReference>
<dbReference type="EMBL" id="JAFBDT010000004">
    <property type="protein sequence ID" value="MBM7561243.1"/>
    <property type="molecule type" value="Genomic_DNA"/>
</dbReference>
<keyword evidence="4" id="KW-0597">Phosphoprotein</keyword>
<dbReference type="InterPro" id="IPR005467">
    <property type="entry name" value="His_kinase_dom"/>
</dbReference>
<dbReference type="PANTHER" id="PTHR45453">
    <property type="entry name" value="PHOSPHATE REGULON SENSOR PROTEIN PHOR"/>
    <property type="match status" value="1"/>
</dbReference>
<dbReference type="InterPro" id="IPR003660">
    <property type="entry name" value="HAMP_dom"/>
</dbReference>
<dbReference type="SUPFAM" id="SSF55785">
    <property type="entry name" value="PYP-like sensor domain (PAS domain)"/>
    <property type="match status" value="1"/>
</dbReference>
<evidence type="ECO:0000259" key="10">
    <source>
        <dbReference type="PROSITE" id="PS50885"/>
    </source>
</evidence>
<feature type="transmembrane region" description="Helical" evidence="8">
    <location>
        <begin position="174"/>
        <end position="193"/>
    </location>
</feature>
<dbReference type="Gene3D" id="1.10.287.130">
    <property type="match status" value="1"/>
</dbReference>
<dbReference type="PANTHER" id="PTHR45453:SF1">
    <property type="entry name" value="PHOSPHATE REGULON SENSOR PROTEIN PHOR"/>
    <property type="match status" value="1"/>
</dbReference>
<organism evidence="11 12">
    <name type="scientific">Fusibacter tunisiensis</name>
    <dbReference type="NCBI Taxonomy" id="1008308"/>
    <lineage>
        <taxon>Bacteria</taxon>
        <taxon>Bacillati</taxon>
        <taxon>Bacillota</taxon>
        <taxon>Clostridia</taxon>
        <taxon>Eubacteriales</taxon>
        <taxon>Eubacteriales Family XII. Incertae Sedis</taxon>
        <taxon>Fusibacter</taxon>
    </lineage>
</organism>
<evidence type="ECO:0000256" key="5">
    <source>
        <dbReference type="ARBA" id="ARBA00022679"/>
    </source>
</evidence>
<evidence type="ECO:0000256" key="4">
    <source>
        <dbReference type="ARBA" id="ARBA00022553"/>
    </source>
</evidence>
<dbReference type="InterPro" id="IPR036890">
    <property type="entry name" value="HATPase_C_sf"/>
</dbReference>
<dbReference type="InterPro" id="IPR003594">
    <property type="entry name" value="HATPase_dom"/>
</dbReference>
<evidence type="ECO:0000256" key="2">
    <source>
        <dbReference type="ARBA" id="ARBA00004370"/>
    </source>
</evidence>
<dbReference type="Gene3D" id="1.10.8.500">
    <property type="entry name" value="HAMP domain in histidine kinase"/>
    <property type="match status" value="1"/>
</dbReference>
<dbReference type="PRINTS" id="PR00344">
    <property type="entry name" value="BCTRLSENSOR"/>
</dbReference>
<feature type="domain" description="HAMP" evidence="10">
    <location>
        <begin position="195"/>
        <end position="247"/>
    </location>
</feature>
<protein>
    <recommendedName>
        <fullName evidence="3">histidine kinase</fullName>
        <ecNumber evidence="3">2.7.13.3</ecNumber>
    </recommendedName>
</protein>
<dbReference type="GO" id="GO:0004673">
    <property type="term" value="F:protein histidine kinase activity"/>
    <property type="evidence" value="ECO:0007669"/>
    <property type="project" value="UniProtKB-EC"/>
</dbReference>
<evidence type="ECO:0000313" key="12">
    <source>
        <dbReference type="Proteomes" id="UP000767854"/>
    </source>
</evidence>
<feature type="domain" description="Histidine kinase" evidence="9">
    <location>
        <begin position="366"/>
        <end position="586"/>
    </location>
</feature>
<keyword evidence="8" id="KW-1133">Transmembrane helix</keyword>
<keyword evidence="5 11" id="KW-0808">Transferase</keyword>
<comment type="catalytic activity">
    <reaction evidence="1">
        <text>ATP + protein L-histidine = ADP + protein N-phospho-L-histidine.</text>
        <dbReference type="EC" id="2.7.13.3"/>
    </reaction>
</comment>
<dbReference type="InterPro" id="IPR036097">
    <property type="entry name" value="HisK_dim/P_sf"/>
</dbReference>
<keyword evidence="6 11" id="KW-0418">Kinase</keyword>
<dbReference type="SMART" id="SM00388">
    <property type="entry name" value="HisKA"/>
    <property type="match status" value="1"/>
</dbReference>
<dbReference type="Gene3D" id="3.30.450.20">
    <property type="entry name" value="PAS domain"/>
    <property type="match status" value="2"/>
</dbReference>
<evidence type="ECO:0000256" key="8">
    <source>
        <dbReference type="SAM" id="Phobius"/>
    </source>
</evidence>
<dbReference type="InterPro" id="IPR003661">
    <property type="entry name" value="HisK_dim/P_dom"/>
</dbReference>
<dbReference type="Pfam" id="PF02518">
    <property type="entry name" value="HATPase_c"/>
    <property type="match status" value="1"/>
</dbReference>
<accession>A0ABS2MPD1</accession>